<dbReference type="STRING" id="101127.A0A1X2G769"/>
<reference evidence="1 2" key="1">
    <citation type="submission" date="2016-07" db="EMBL/GenBank/DDBJ databases">
        <title>Pervasive Adenine N6-methylation of Active Genes in Fungi.</title>
        <authorList>
            <consortium name="DOE Joint Genome Institute"/>
            <person name="Mondo S.J."/>
            <person name="Dannebaum R.O."/>
            <person name="Kuo R.C."/>
            <person name="Labutti K."/>
            <person name="Haridas S."/>
            <person name="Kuo A."/>
            <person name="Salamov A."/>
            <person name="Ahrendt S.R."/>
            <person name="Lipzen A."/>
            <person name="Sullivan W."/>
            <person name="Andreopoulos W.B."/>
            <person name="Clum A."/>
            <person name="Lindquist E."/>
            <person name="Daum C."/>
            <person name="Ramamoorthy G.K."/>
            <person name="Gryganskyi A."/>
            <person name="Culley D."/>
            <person name="Magnuson J.K."/>
            <person name="James T.Y."/>
            <person name="O'Malley M.A."/>
            <person name="Stajich J.E."/>
            <person name="Spatafora J.W."/>
            <person name="Visel A."/>
            <person name="Grigoriev I.V."/>
        </authorList>
    </citation>
    <scope>NUCLEOTIDE SEQUENCE [LARGE SCALE GENOMIC DNA]</scope>
    <source>
        <strain evidence="1 2">NRRL 3301</strain>
    </source>
</reference>
<keyword evidence="2" id="KW-1185">Reference proteome</keyword>
<comment type="caution">
    <text evidence="1">The sequence shown here is derived from an EMBL/GenBank/DDBJ whole genome shotgun (WGS) entry which is preliminary data.</text>
</comment>
<dbReference type="GO" id="GO:0072546">
    <property type="term" value="C:EMC complex"/>
    <property type="evidence" value="ECO:0007669"/>
    <property type="project" value="InterPro"/>
</dbReference>
<proteinExistence type="predicted"/>
<dbReference type="CDD" id="cd08060">
    <property type="entry name" value="MPN_UPF0172"/>
    <property type="match status" value="1"/>
</dbReference>
<dbReference type="Proteomes" id="UP000242146">
    <property type="component" value="Unassembled WGS sequence"/>
</dbReference>
<name>A0A1X2G769_9FUNG</name>
<accession>A0A1X2G769</accession>
<evidence type="ECO:0000313" key="1">
    <source>
        <dbReference type="EMBL" id="ORX46813.1"/>
    </source>
</evidence>
<dbReference type="EMBL" id="MCGT01000036">
    <property type="protein sequence ID" value="ORX46813.1"/>
    <property type="molecule type" value="Genomic_DNA"/>
</dbReference>
<protein>
    <submittedName>
        <fullName evidence="1">UPF0172-domain-containing protein</fullName>
    </submittedName>
</protein>
<dbReference type="Gene3D" id="3.40.140.10">
    <property type="entry name" value="Cytidine Deaminase, domain 2"/>
    <property type="match status" value="1"/>
</dbReference>
<dbReference type="Pfam" id="PF03665">
    <property type="entry name" value="UPF0172"/>
    <property type="match status" value="1"/>
</dbReference>
<dbReference type="AlphaFoldDB" id="A0A1X2G769"/>
<evidence type="ECO:0000313" key="2">
    <source>
        <dbReference type="Proteomes" id="UP000242146"/>
    </source>
</evidence>
<dbReference type="PANTHER" id="PTHR12941:SF10">
    <property type="entry name" value="ER MEMBRANE PROTEIN COMPLEX SUBUNIT 8_9 HOMOLOG"/>
    <property type="match status" value="1"/>
</dbReference>
<dbReference type="InterPro" id="IPR005366">
    <property type="entry name" value="EMC8/9"/>
</dbReference>
<organism evidence="1 2">
    <name type="scientific">Hesseltinella vesiculosa</name>
    <dbReference type="NCBI Taxonomy" id="101127"/>
    <lineage>
        <taxon>Eukaryota</taxon>
        <taxon>Fungi</taxon>
        <taxon>Fungi incertae sedis</taxon>
        <taxon>Mucoromycota</taxon>
        <taxon>Mucoromycotina</taxon>
        <taxon>Mucoromycetes</taxon>
        <taxon>Mucorales</taxon>
        <taxon>Cunninghamellaceae</taxon>
        <taxon>Hesseltinella</taxon>
    </lineage>
</organism>
<sequence length="190" mass="21403">MTKVDLKGYSIGLLHAAKYPSSSVCGLLLGKIENNTVHSIEAAVPLFHHWTTLTPMLESALQQVELFAAKQGQQIVGLYQGNQRADDTVLPDHTVKLANAIRDRSKAAMVLMIDNQHLNELSTGQIGYKCYGYQELQWRTGNVTIDVTQDQITKTKQWLNTCAYRRIVDMDDHLENTQLAWLTTDDLSSW</sequence>
<dbReference type="OrthoDB" id="194468at2759"/>
<gene>
    <name evidence="1" type="ORF">DM01DRAFT_1386143</name>
</gene>
<dbReference type="PANTHER" id="PTHR12941">
    <property type="entry name" value="ER MEMBRANE PROTEIN COMPLEX"/>
    <property type="match status" value="1"/>
</dbReference>